<evidence type="ECO:0000313" key="2">
    <source>
        <dbReference type="EMBL" id="MFC0316711.1"/>
    </source>
</evidence>
<comment type="caution">
    <text evidence="2">The sequence shown here is derived from an EMBL/GenBank/DDBJ whole genome shotgun (WGS) entry which is preliminary data.</text>
</comment>
<dbReference type="Pfam" id="PF14100">
    <property type="entry name" value="DUF6807"/>
    <property type="match status" value="1"/>
</dbReference>
<reference evidence="2 3" key="1">
    <citation type="submission" date="2024-09" db="EMBL/GenBank/DDBJ databases">
        <authorList>
            <person name="Sun Q."/>
            <person name="Mori K."/>
        </authorList>
    </citation>
    <scope>NUCLEOTIDE SEQUENCE [LARGE SCALE GENOMIC DNA]</scope>
    <source>
        <strain evidence="2 3">CCM 7765</strain>
    </source>
</reference>
<accession>A0ABV6HCV0</accession>
<dbReference type="Proteomes" id="UP001589774">
    <property type="component" value="Unassembled WGS sequence"/>
</dbReference>
<organism evidence="2 3">
    <name type="scientific">Olivibacter oleidegradans</name>
    <dbReference type="NCBI Taxonomy" id="760123"/>
    <lineage>
        <taxon>Bacteria</taxon>
        <taxon>Pseudomonadati</taxon>
        <taxon>Bacteroidota</taxon>
        <taxon>Sphingobacteriia</taxon>
        <taxon>Sphingobacteriales</taxon>
        <taxon>Sphingobacteriaceae</taxon>
        <taxon>Olivibacter</taxon>
    </lineage>
</organism>
<dbReference type="InterPro" id="IPR029475">
    <property type="entry name" value="DUF6807"/>
</dbReference>
<gene>
    <name evidence="2" type="ORF">ACFFI0_00270</name>
</gene>
<proteinExistence type="predicted"/>
<name>A0ABV6HCV0_9SPHI</name>
<feature type="chain" id="PRO_5045415885" evidence="1">
    <location>
        <begin position="20"/>
        <end position="316"/>
    </location>
</feature>
<protein>
    <submittedName>
        <fullName evidence="2">PmoA family protein</fullName>
    </submittedName>
</protein>
<keyword evidence="3" id="KW-1185">Reference proteome</keyword>
<dbReference type="EMBL" id="JBHLWO010000001">
    <property type="protein sequence ID" value="MFC0316711.1"/>
    <property type="molecule type" value="Genomic_DNA"/>
</dbReference>
<keyword evidence="1" id="KW-0732">Signal</keyword>
<feature type="signal peptide" evidence="1">
    <location>
        <begin position="1"/>
        <end position="19"/>
    </location>
</feature>
<evidence type="ECO:0000256" key="1">
    <source>
        <dbReference type="SAM" id="SignalP"/>
    </source>
</evidence>
<evidence type="ECO:0000313" key="3">
    <source>
        <dbReference type="Proteomes" id="UP001589774"/>
    </source>
</evidence>
<dbReference type="RefSeq" id="WP_130858092.1">
    <property type="nucleotide sequence ID" value="NZ_JBHLWO010000001.1"/>
</dbReference>
<sequence length="316" mass="36017">MKNYLLLTYLLCCFTYGFAQQAVRKDGVLKLMDAKGHYLLGYQYEILSPPPGVDAAFKRAGFIHPLNTLSGKTLTRIQPSDHYHHFGLWNPWTRIAYKGKVYDLWNIGDKQGTIRSQGVEEIKSKGKTIGFKAKHAHIIFPQSEKEVQILDESWEAHISPIDDKRYSCDLTSTLQVVGQDTVVLKAYRYAGLGFRASEQWTNKNSKIITSEGNDRKTADGSLARWVIAEGDLDGSSAGLLFLSSPENYNHPEPIRVWPEQENKGRGDVFVNFSPTKNKDWVLVPGKKYILRYRMIVFDGEMEPTEAEKFWKKFTGQ</sequence>